<dbReference type="Gene3D" id="3.30.1640.30">
    <property type="match status" value="1"/>
</dbReference>
<evidence type="ECO:0000256" key="5">
    <source>
        <dbReference type="ARBA" id="ARBA00023157"/>
    </source>
</evidence>
<evidence type="ECO:0000256" key="6">
    <source>
        <dbReference type="ARBA" id="ARBA00024195"/>
    </source>
</evidence>
<comment type="similarity">
    <text evidence="6 8">Belongs to the peptidase S1 family. CLIP subfamily.</text>
</comment>
<dbReference type="Pfam" id="PF12032">
    <property type="entry name" value="CLIP"/>
    <property type="match status" value="1"/>
</dbReference>
<evidence type="ECO:0000313" key="12">
    <source>
        <dbReference type="Proteomes" id="UP001642520"/>
    </source>
</evidence>
<comment type="domain">
    <text evidence="8">The clip domain consists of 35-55 residues which are 'knitted' together usually by 3 conserved disulfide bonds forming a clip-like compact structure.</text>
</comment>
<feature type="signal peptide" evidence="8">
    <location>
        <begin position="1"/>
        <end position="33"/>
    </location>
</feature>
<dbReference type="PROSITE" id="PS51888">
    <property type="entry name" value="CLIP"/>
    <property type="match status" value="1"/>
</dbReference>
<dbReference type="PRINTS" id="PR00722">
    <property type="entry name" value="CHYMOTRYPSIN"/>
</dbReference>
<dbReference type="InterPro" id="IPR018114">
    <property type="entry name" value="TRYPSIN_HIS"/>
</dbReference>
<keyword evidence="8" id="KW-0964">Secreted</keyword>
<feature type="chain" id="PRO_5044961819" description="CLIP domain-containing serine protease" evidence="8">
    <location>
        <begin position="34"/>
        <end position="375"/>
    </location>
</feature>
<dbReference type="CDD" id="cd00190">
    <property type="entry name" value="Tryp_SPc"/>
    <property type="match status" value="1"/>
</dbReference>
<dbReference type="InterPro" id="IPR009003">
    <property type="entry name" value="Peptidase_S1_PA"/>
</dbReference>
<dbReference type="Pfam" id="PF00089">
    <property type="entry name" value="Trypsin"/>
    <property type="match status" value="1"/>
</dbReference>
<sequence length="375" mass="41353">MFLYFRTLTILKMLFVCLVLIGLLHPQIQVASAQGEQCITPDQGAGVCINIKNCQPLLMILQRDGFAAADYLRQFLCRYQNREAIVCCPVEDSNQSDSDTRESGPVYEPLQPPQCGFNNITHNRVVNGVPAVLGAWPWIAALGFRNISNPLEPRWLCGASLISPRHVLTAAHCAVRDDLYVVRIGDLNLARDDDGAHPVQIEIESKIIHPDYVNTAFVNDIAILRLAREVPISDDVYPICLPTSNELRNKNFYRSFPFVAGWGAIGFHAPASSALMEVQIPVVSNAVCKEAYSKFKQAVIDYRVLCAGYARGGKDACQGDSGGPLMLPQKLADGRSYTYYQIGVVSYGHGCAEAGYPGIYTRVTEFLDFITSNLN</sequence>
<evidence type="ECO:0000259" key="10">
    <source>
        <dbReference type="PROSITE" id="PS51888"/>
    </source>
</evidence>
<organism evidence="11 12">
    <name type="scientific">Xylocopa violacea</name>
    <name type="common">Violet carpenter bee</name>
    <name type="synonym">Apis violacea</name>
    <dbReference type="NCBI Taxonomy" id="135666"/>
    <lineage>
        <taxon>Eukaryota</taxon>
        <taxon>Metazoa</taxon>
        <taxon>Ecdysozoa</taxon>
        <taxon>Arthropoda</taxon>
        <taxon>Hexapoda</taxon>
        <taxon>Insecta</taxon>
        <taxon>Pterygota</taxon>
        <taxon>Neoptera</taxon>
        <taxon>Endopterygota</taxon>
        <taxon>Hymenoptera</taxon>
        <taxon>Apocrita</taxon>
        <taxon>Aculeata</taxon>
        <taxon>Apoidea</taxon>
        <taxon>Anthophila</taxon>
        <taxon>Apidae</taxon>
        <taxon>Xylocopa</taxon>
        <taxon>Xylocopa</taxon>
    </lineage>
</organism>
<evidence type="ECO:0000313" key="11">
    <source>
        <dbReference type="EMBL" id="CAL7934483.1"/>
    </source>
</evidence>
<dbReference type="PROSITE" id="PS00135">
    <property type="entry name" value="TRYPSIN_SER"/>
    <property type="match status" value="1"/>
</dbReference>
<dbReference type="InterPro" id="IPR001314">
    <property type="entry name" value="Peptidase_S1A"/>
</dbReference>
<evidence type="ECO:0000256" key="2">
    <source>
        <dbReference type="ARBA" id="ARBA00022729"/>
    </source>
</evidence>
<evidence type="ECO:0000256" key="7">
    <source>
        <dbReference type="RuleBase" id="RU363034"/>
    </source>
</evidence>
<evidence type="ECO:0000256" key="3">
    <source>
        <dbReference type="ARBA" id="ARBA00022801"/>
    </source>
</evidence>
<protein>
    <recommendedName>
        <fullName evidence="8">CLIP domain-containing serine protease</fullName>
        <ecNumber evidence="7">3.4.21.-</ecNumber>
    </recommendedName>
</protein>
<comment type="subcellular location">
    <subcellularLocation>
        <location evidence="8">Secreted</location>
    </subcellularLocation>
</comment>
<keyword evidence="5" id="KW-1015">Disulfide bond</keyword>
<dbReference type="EC" id="3.4.21.-" evidence="7"/>
<reference evidence="11 12" key="1">
    <citation type="submission" date="2024-08" db="EMBL/GenBank/DDBJ databases">
        <authorList>
            <person name="Will J Nash"/>
            <person name="Angela Man"/>
            <person name="Seanna McTaggart"/>
            <person name="Kendall Baker"/>
            <person name="Tom Barker"/>
            <person name="Leah Catchpole"/>
            <person name="Alex Durrant"/>
            <person name="Karim Gharbi"/>
            <person name="Naomi Irish"/>
            <person name="Gemy Kaithakottil"/>
            <person name="Debby Ku"/>
            <person name="Aaliyah Providence"/>
            <person name="Felix Shaw"/>
            <person name="David Swarbreck"/>
            <person name="Chris Watkins"/>
            <person name="Ann M. McCartney"/>
            <person name="Giulio Formenti"/>
            <person name="Alice Mouton"/>
            <person name="Noel Vella"/>
            <person name="Bjorn M von Reumont"/>
            <person name="Adriana Vella"/>
            <person name="Wilfried Haerty"/>
        </authorList>
    </citation>
    <scope>NUCLEOTIDE SEQUENCE [LARGE SCALE GENOMIC DNA]</scope>
</reference>
<dbReference type="SMART" id="SM00680">
    <property type="entry name" value="CLIP"/>
    <property type="match status" value="1"/>
</dbReference>
<dbReference type="PANTHER" id="PTHR24252">
    <property type="entry name" value="ACROSIN-RELATED"/>
    <property type="match status" value="1"/>
</dbReference>
<proteinExistence type="inferred from homology"/>
<feature type="domain" description="Peptidase S1" evidence="9">
    <location>
        <begin position="125"/>
        <end position="375"/>
    </location>
</feature>
<comment type="caution">
    <text evidence="11">The sequence shown here is derived from an EMBL/GenBank/DDBJ whole genome shotgun (WGS) entry which is preliminary data.</text>
</comment>
<dbReference type="PANTHER" id="PTHR24252:SF7">
    <property type="entry name" value="HYALIN"/>
    <property type="match status" value="1"/>
</dbReference>
<feature type="domain" description="Clip" evidence="10">
    <location>
        <begin position="37"/>
        <end position="88"/>
    </location>
</feature>
<keyword evidence="2 8" id="KW-0732">Signal</keyword>
<dbReference type="SMART" id="SM00020">
    <property type="entry name" value="Tryp_SPc"/>
    <property type="match status" value="1"/>
</dbReference>
<evidence type="ECO:0000256" key="8">
    <source>
        <dbReference type="RuleBase" id="RU366078"/>
    </source>
</evidence>
<evidence type="ECO:0000256" key="1">
    <source>
        <dbReference type="ARBA" id="ARBA00022670"/>
    </source>
</evidence>
<keyword evidence="3 7" id="KW-0378">Hydrolase</keyword>
<name>A0ABP1N0J6_XYLVO</name>
<dbReference type="InterPro" id="IPR043504">
    <property type="entry name" value="Peptidase_S1_PA_chymotrypsin"/>
</dbReference>
<gene>
    <name evidence="11" type="ORF">XYLVIOL_LOCUS1043</name>
</gene>
<dbReference type="PROSITE" id="PS50240">
    <property type="entry name" value="TRYPSIN_DOM"/>
    <property type="match status" value="1"/>
</dbReference>
<evidence type="ECO:0000259" key="9">
    <source>
        <dbReference type="PROSITE" id="PS50240"/>
    </source>
</evidence>
<dbReference type="SUPFAM" id="SSF50494">
    <property type="entry name" value="Trypsin-like serine proteases"/>
    <property type="match status" value="1"/>
</dbReference>
<keyword evidence="4 7" id="KW-0720">Serine protease</keyword>
<dbReference type="Proteomes" id="UP001642520">
    <property type="component" value="Unassembled WGS sequence"/>
</dbReference>
<dbReference type="PROSITE" id="PS00134">
    <property type="entry name" value="TRYPSIN_HIS"/>
    <property type="match status" value="1"/>
</dbReference>
<keyword evidence="1 7" id="KW-0645">Protease</keyword>
<dbReference type="InterPro" id="IPR001254">
    <property type="entry name" value="Trypsin_dom"/>
</dbReference>
<dbReference type="InterPro" id="IPR033116">
    <property type="entry name" value="TRYPSIN_SER"/>
</dbReference>
<keyword evidence="12" id="KW-1185">Reference proteome</keyword>
<evidence type="ECO:0000256" key="4">
    <source>
        <dbReference type="ARBA" id="ARBA00022825"/>
    </source>
</evidence>
<dbReference type="Gene3D" id="2.40.10.10">
    <property type="entry name" value="Trypsin-like serine proteases"/>
    <property type="match status" value="2"/>
</dbReference>
<dbReference type="InterPro" id="IPR022700">
    <property type="entry name" value="CLIP"/>
</dbReference>
<accession>A0ABP1N0J6</accession>
<dbReference type="InterPro" id="IPR038565">
    <property type="entry name" value="CLIP_sf"/>
</dbReference>
<dbReference type="EMBL" id="CAXAJV020001281">
    <property type="protein sequence ID" value="CAL7934483.1"/>
    <property type="molecule type" value="Genomic_DNA"/>
</dbReference>